<dbReference type="AlphaFoldDB" id="A0A2N3LIH1"/>
<name>A0A2N3LIH1_9BACI</name>
<protein>
    <recommendedName>
        <fullName evidence="3">DUF4252 domain-containing protein</fullName>
    </recommendedName>
</protein>
<evidence type="ECO:0008006" key="3">
    <source>
        <dbReference type="Google" id="ProtNLM"/>
    </source>
</evidence>
<comment type="caution">
    <text evidence="1">The sequence shown here is derived from an EMBL/GenBank/DDBJ whole genome shotgun (WGS) entry which is preliminary data.</text>
</comment>
<evidence type="ECO:0000313" key="1">
    <source>
        <dbReference type="EMBL" id="PKR84339.1"/>
    </source>
</evidence>
<dbReference type="EMBL" id="PIQO01000011">
    <property type="protein sequence ID" value="PKR84339.1"/>
    <property type="molecule type" value="Genomic_DNA"/>
</dbReference>
<proteinExistence type="predicted"/>
<keyword evidence="2" id="KW-1185">Reference proteome</keyword>
<sequence length="165" mass="18550">MGLLLILVIGLMGGCSTSLKEQQDEAAKKVSEALSEQPKAAKKTAKNVYFYLPFGMKIKKESPNNIIMNRGRQNYLLFYNQKEAETSKEVYKISKLNKRLLVDKTFSSNKRFGYLLISKVKKDLYEVIVGVGGIKMTTETSMKNIASDSEKMAKVVSSVKYKSTK</sequence>
<gene>
    <name evidence="1" type="ORF">CWO92_14675</name>
</gene>
<organism evidence="1 2">
    <name type="scientific">Heyndrickxia camelliae</name>
    <dbReference type="NCBI Taxonomy" id="1707093"/>
    <lineage>
        <taxon>Bacteria</taxon>
        <taxon>Bacillati</taxon>
        <taxon>Bacillota</taxon>
        <taxon>Bacilli</taxon>
        <taxon>Bacillales</taxon>
        <taxon>Bacillaceae</taxon>
        <taxon>Heyndrickxia</taxon>
    </lineage>
</organism>
<accession>A0A2N3LIH1</accession>
<reference evidence="1 2" key="1">
    <citation type="submission" date="2017-11" db="EMBL/GenBank/DDBJ databases">
        <title>Bacillus camelliae sp. nov., isolated from pu'er tea.</title>
        <authorList>
            <person name="Niu L."/>
        </authorList>
    </citation>
    <scope>NUCLEOTIDE SEQUENCE [LARGE SCALE GENOMIC DNA]</scope>
    <source>
        <strain evidence="1 2">7578-1</strain>
    </source>
</reference>
<dbReference type="Proteomes" id="UP000233440">
    <property type="component" value="Unassembled WGS sequence"/>
</dbReference>
<evidence type="ECO:0000313" key="2">
    <source>
        <dbReference type="Proteomes" id="UP000233440"/>
    </source>
</evidence>